<accession>A0A7D5K892</accession>
<dbReference type="RefSeq" id="WP_179169589.1">
    <property type="nucleotide sequence ID" value="NZ_CP058529.1"/>
</dbReference>
<dbReference type="EMBL" id="CP058529">
    <property type="protein sequence ID" value="QLG28014.1"/>
    <property type="molecule type" value="Genomic_DNA"/>
</dbReference>
<feature type="domain" description="SHOCT" evidence="2">
    <location>
        <begin position="89"/>
        <end position="114"/>
    </location>
</feature>
<dbReference type="GeneID" id="56029330"/>
<evidence type="ECO:0000313" key="3">
    <source>
        <dbReference type="EMBL" id="QLG28014.1"/>
    </source>
</evidence>
<evidence type="ECO:0000313" key="4">
    <source>
        <dbReference type="Proteomes" id="UP000509750"/>
    </source>
</evidence>
<gene>
    <name evidence="3" type="ORF">HUG10_10815</name>
</gene>
<dbReference type="InterPro" id="IPR018649">
    <property type="entry name" value="SHOCT"/>
</dbReference>
<keyword evidence="1" id="KW-1133">Transmembrane helix</keyword>
<sequence>MANYETGESIVRIVLVVLAVLLLAPLLLMAVAMPMMGMMGWGWGGLPGGLSPLWGVGMLLLWLVVLLGVGVALYRAFASRGGTGRPDPALEELRTAYARGDLTDEEYEERRATLRSEE</sequence>
<keyword evidence="4" id="KW-1185">Reference proteome</keyword>
<reference evidence="3 4" key="1">
    <citation type="submission" date="2020-07" db="EMBL/GenBank/DDBJ databases">
        <title>Gai3-2, isolated from salt lake.</title>
        <authorList>
            <person name="Cui H."/>
            <person name="Shi X."/>
        </authorList>
    </citation>
    <scope>NUCLEOTIDE SEQUENCE [LARGE SCALE GENOMIC DNA]</scope>
    <source>
        <strain evidence="3 4">Gai3-2</strain>
    </source>
</reference>
<dbReference type="KEGG" id="halg:HUG10_10815"/>
<dbReference type="OrthoDB" id="53394at2157"/>
<name>A0A7D5K892_9EURY</name>
<dbReference type="Proteomes" id="UP000509750">
    <property type="component" value="Chromosome"/>
</dbReference>
<protein>
    <submittedName>
        <fullName evidence="3">SHOCT domain-containing protein</fullName>
    </submittedName>
</protein>
<dbReference type="AlphaFoldDB" id="A0A7D5K892"/>
<organism evidence="3 4">
    <name type="scientific">Halorarum halophilum</name>
    <dbReference type="NCBI Taxonomy" id="2743090"/>
    <lineage>
        <taxon>Archaea</taxon>
        <taxon>Methanobacteriati</taxon>
        <taxon>Methanobacteriota</taxon>
        <taxon>Stenosarchaea group</taxon>
        <taxon>Halobacteria</taxon>
        <taxon>Halobacteriales</taxon>
        <taxon>Haloferacaceae</taxon>
        <taxon>Halorarum</taxon>
    </lineage>
</organism>
<evidence type="ECO:0000259" key="2">
    <source>
        <dbReference type="Pfam" id="PF09851"/>
    </source>
</evidence>
<proteinExistence type="predicted"/>
<dbReference type="Pfam" id="PF09851">
    <property type="entry name" value="SHOCT"/>
    <property type="match status" value="1"/>
</dbReference>
<keyword evidence="1" id="KW-0472">Membrane</keyword>
<feature type="transmembrane region" description="Helical" evidence="1">
    <location>
        <begin position="12"/>
        <end position="33"/>
    </location>
</feature>
<evidence type="ECO:0000256" key="1">
    <source>
        <dbReference type="SAM" id="Phobius"/>
    </source>
</evidence>
<feature type="transmembrane region" description="Helical" evidence="1">
    <location>
        <begin position="53"/>
        <end position="77"/>
    </location>
</feature>
<keyword evidence="1" id="KW-0812">Transmembrane</keyword>